<dbReference type="Proteomes" id="UP001161669">
    <property type="component" value="Segment"/>
</dbReference>
<sequence>MSTLYESAEIILFDVCDYLSKDCGFDHTVEPQGKSLHELAYRAMDHRSTTNAMHLALWETFSHLVKPDDITQLTPFQHAINNGNQRLLLALLVKLCSHLLPREDNKRKPISGARRTRKEALPPKPAPAPPLPKPAPAPLPPKPVPAQSVVPAVTAAKVDEDTTSSHLVGKKRGRYAKKQCKGAEDCNKGANRECYHNMCLAHCRAAQASSGKLCTTSSHRRDTPTQPSTPSPSAEPPKKKPRTIAMSDEEGEEKEKKPLPFGASVFLDLEAEDGPSEDEESEESEEEEEESEEEEQEESESEDDEDENRQCCHRDGNDVQCKEQFSKACYYFRCYDHCYAFQATKEHLQGECDIHI</sequence>
<evidence type="ECO:0000256" key="1">
    <source>
        <dbReference type="SAM" id="MobiDB-lite"/>
    </source>
</evidence>
<feature type="region of interest" description="Disordered" evidence="1">
    <location>
        <begin position="104"/>
        <end position="146"/>
    </location>
</feature>
<keyword evidence="3" id="KW-1185">Reference proteome</keyword>
<evidence type="ECO:0000313" key="2">
    <source>
        <dbReference type="EMBL" id="BBI30586.1"/>
    </source>
</evidence>
<reference evidence="3" key="1">
    <citation type="journal article" date="2019" name="J. Virol.">
        <title>Medusavirus, a novel large DNA virus discovered from hot spring water.</title>
        <authorList>
            <person name="Yoshikawa G."/>
            <person name="Blanc-Mathieu R."/>
            <person name="Song C."/>
            <person name="Kayama Y."/>
            <person name="Mochizuki T."/>
            <person name="Murata K."/>
            <person name="Ogata H."/>
            <person name="Takemura M."/>
        </authorList>
    </citation>
    <scope>NUCLEOTIDE SEQUENCE [LARGE SCALE GENOMIC DNA]</scope>
</reference>
<protein>
    <submittedName>
        <fullName evidence="2">Uncharacterized protein</fullName>
    </submittedName>
</protein>
<name>A0A3T1CXM7_9VIRU</name>
<feature type="region of interest" description="Disordered" evidence="1">
    <location>
        <begin position="214"/>
        <end position="312"/>
    </location>
</feature>
<feature type="compositionally biased region" description="Acidic residues" evidence="1">
    <location>
        <begin position="269"/>
        <end position="307"/>
    </location>
</feature>
<dbReference type="KEGG" id="vg:80540938"/>
<feature type="compositionally biased region" description="Pro residues" evidence="1">
    <location>
        <begin position="122"/>
        <end position="144"/>
    </location>
</feature>
<proteinExistence type="predicted"/>
<dbReference type="EMBL" id="AP018495">
    <property type="protein sequence ID" value="BBI30586.1"/>
    <property type="molecule type" value="Genomic_DNA"/>
</dbReference>
<organism evidence="2 3">
    <name type="scientific">Acanthamoeba castellanii medusavirus J1</name>
    <dbReference type="NCBI Taxonomy" id="3114988"/>
    <lineage>
        <taxon>Viruses</taxon>
        <taxon>Varidnaviria</taxon>
        <taxon>Bamfordvirae</taxon>
        <taxon>Nucleocytoviricota</taxon>
        <taxon>Megaviricetes</taxon>
        <taxon>Mamonoviridae</taxon>
        <taxon>Medusavirus</taxon>
        <taxon>Medusavirus medusae</taxon>
    </lineage>
</organism>
<accession>A0A3T1CXM7</accession>
<evidence type="ECO:0000313" key="3">
    <source>
        <dbReference type="Proteomes" id="UP001161669"/>
    </source>
</evidence>